<accession>A0A919L3R4</accession>
<evidence type="ECO:0000313" key="4">
    <source>
        <dbReference type="Proteomes" id="UP000603708"/>
    </source>
</evidence>
<comment type="caution">
    <text evidence="3">The sequence shown here is derived from an EMBL/GenBank/DDBJ whole genome shotgun (WGS) entry which is preliminary data.</text>
</comment>
<evidence type="ECO:0000256" key="1">
    <source>
        <dbReference type="SAM" id="MobiDB-lite"/>
    </source>
</evidence>
<sequence>MHPVLKPALRRGWRSLHTVQFGVAPAHAVVLGPVDGATDRFLALLDGTRGLPLLRAEGRRTGLPEGRVDALIAQLTRAGLLDDSTGGGPAAEALRARSAVLDRLRPDLATLSVTDPAPGGALRALAARQAMRVQVRGAGRVGVTLAALLSAAGVGHVDVRDGGRVEPWDVAPGGLPPESIGERRADAARRAVRRAAPDRHARPPAGGGRAGSAGAGAPDVSLVILAPRDGLDAHAPDPAASADLVAAGVPHLYAGVMEATGMVGPLVLPGMTGCAGCLAQRRTDRDPTWPRLVAQWRSGRQRRVIAGDTALASSTASLAAAHALAFLDGGLPASAGARCEVSAPGLDWRCTPLPSHPRCPCGAHGKAADQQDPVPAAEAGPAADRRGPAREGRTARTTVHGRRHETMSR</sequence>
<dbReference type="Proteomes" id="UP000603708">
    <property type="component" value="Unassembled WGS sequence"/>
</dbReference>
<protein>
    <recommendedName>
        <fullName evidence="2">THIF-type NAD/FAD binding fold domain-containing protein</fullName>
    </recommendedName>
</protein>
<keyword evidence="4" id="KW-1185">Reference proteome</keyword>
<dbReference type="InterPro" id="IPR035985">
    <property type="entry name" value="Ubiquitin-activating_enz"/>
</dbReference>
<feature type="region of interest" description="Disordered" evidence="1">
    <location>
        <begin position="362"/>
        <end position="409"/>
    </location>
</feature>
<reference evidence="3" key="1">
    <citation type="journal article" date="2014" name="Int. J. Syst. Evol. Microbiol.">
        <title>Complete genome sequence of Corynebacterium casei LMG S-19264T (=DSM 44701T), isolated from a smear-ripened cheese.</title>
        <authorList>
            <consortium name="US DOE Joint Genome Institute (JGI-PGF)"/>
            <person name="Walter F."/>
            <person name="Albersmeier A."/>
            <person name="Kalinowski J."/>
            <person name="Ruckert C."/>
        </authorList>
    </citation>
    <scope>NUCLEOTIDE SEQUENCE</scope>
    <source>
        <strain evidence="3">JCM 5069</strain>
    </source>
</reference>
<dbReference type="Pfam" id="PF00899">
    <property type="entry name" value="ThiF"/>
    <property type="match status" value="1"/>
</dbReference>
<feature type="compositionally biased region" description="Basic and acidic residues" evidence="1">
    <location>
        <begin position="191"/>
        <end position="201"/>
    </location>
</feature>
<organism evidence="3 4">
    <name type="scientific">Streptomyces sulfonofaciens</name>
    <dbReference type="NCBI Taxonomy" id="68272"/>
    <lineage>
        <taxon>Bacteria</taxon>
        <taxon>Bacillati</taxon>
        <taxon>Actinomycetota</taxon>
        <taxon>Actinomycetes</taxon>
        <taxon>Kitasatosporales</taxon>
        <taxon>Streptomycetaceae</taxon>
        <taxon>Streptomyces</taxon>
    </lineage>
</organism>
<feature type="compositionally biased region" description="Gly residues" evidence="1">
    <location>
        <begin position="205"/>
        <end position="214"/>
    </location>
</feature>
<reference evidence="3" key="2">
    <citation type="submission" date="2020-09" db="EMBL/GenBank/DDBJ databases">
        <authorList>
            <person name="Sun Q."/>
            <person name="Ohkuma M."/>
        </authorList>
    </citation>
    <scope>NUCLEOTIDE SEQUENCE</scope>
    <source>
        <strain evidence="3">JCM 5069</strain>
    </source>
</reference>
<dbReference type="InterPro" id="IPR000594">
    <property type="entry name" value="ThiF_NAD_FAD-bd"/>
</dbReference>
<feature type="compositionally biased region" description="Basic and acidic residues" evidence="1">
    <location>
        <begin position="383"/>
        <end position="394"/>
    </location>
</feature>
<dbReference type="SUPFAM" id="SSF69572">
    <property type="entry name" value="Activating enzymes of the ubiquitin-like proteins"/>
    <property type="match status" value="1"/>
</dbReference>
<evidence type="ECO:0000259" key="2">
    <source>
        <dbReference type="Pfam" id="PF00899"/>
    </source>
</evidence>
<dbReference type="EMBL" id="BNCD01000011">
    <property type="protein sequence ID" value="GHH81596.1"/>
    <property type="molecule type" value="Genomic_DNA"/>
</dbReference>
<evidence type="ECO:0000313" key="3">
    <source>
        <dbReference type="EMBL" id="GHH81596.1"/>
    </source>
</evidence>
<dbReference type="GO" id="GO:0008641">
    <property type="term" value="F:ubiquitin-like modifier activating enzyme activity"/>
    <property type="evidence" value="ECO:0007669"/>
    <property type="project" value="InterPro"/>
</dbReference>
<feature type="domain" description="THIF-type NAD/FAD binding fold" evidence="2">
    <location>
        <begin position="130"/>
        <end position="361"/>
    </location>
</feature>
<dbReference type="AlphaFoldDB" id="A0A919L3R4"/>
<gene>
    <name evidence="3" type="ORF">GCM10018793_39330</name>
</gene>
<proteinExistence type="predicted"/>
<feature type="region of interest" description="Disordered" evidence="1">
    <location>
        <begin position="191"/>
        <end position="215"/>
    </location>
</feature>
<dbReference type="RefSeq" id="WP_189933808.1">
    <property type="nucleotide sequence ID" value="NZ_BNCD01000011.1"/>
</dbReference>
<dbReference type="Gene3D" id="3.40.50.720">
    <property type="entry name" value="NAD(P)-binding Rossmann-like Domain"/>
    <property type="match status" value="1"/>
</dbReference>
<name>A0A919L3R4_9ACTN</name>